<dbReference type="PANTHER" id="PTHR31637">
    <property type="entry name" value="2,3-BISPHOSPHOGLYCERATE-INDEPENDENT PHOSPHOGLYCERATE MUTASE"/>
    <property type="match status" value="1"/>
</dbReference>
<evidence type="ECO:0000256" key="3">
    <source>
        <dbReference type="ARBA" id="ARBA00004798"/>
    </source>
</evidence>
<dbReference type="SUPFAM" id="SSF53649">
    <property type="entry name" value="Alkaline phosphatase-like"/>
    <property type="match status" value="1"/>
</dbReference>
<comment type="similarity">
    <text evidence="4">Belongs to the BPG-independent phosphoglycerate mutase family.</text>
</comment>
<evidence type="ECO:0000313" key="12">
    <source>
        <dbReference type="EMBL" id="MDC0720575.1"/>
    </source>
</evidence>
<evidence type="ECO:0000313" key="13">
    <source>
        <dbReference type="Proteomes" id="UP001221686"/>
    </source>
</evidence>
<dbReference type="Gene3D" id="3.40.720.10">
    <property type="entry name" value="Alkaline Phosphatase, subunit A"/>
    <property type="match status" value="1"/>
</dbReference>
<evidence type="ECO:0000256" key="7">
    <source>
        <dbReference type="ARBA" id="ARBA00023211"/>
    </source>
</evidence>
<comment type="pathway">
    <text evidence="3">Carbohydrate degradation; glycolysis; pyruvate from D-glyceraldehyde 3-phosphate: step 3/5.</text>
</comment>
<dbReference type="InterPro" id="IPR036646">
    <property type="entry name" value="PGAM_B_sf"/>
</dbReference>
<feature type="domain" description="BPG-independent PGAM N-terminal" evidence="11">
    <location>
        <begin position="95"/>
        <end position="315"/>
    </location>
</feature>
<evidence type="ECO:0000256" key="2">
    <source>
        <dbReference type="ARBA" id="ARBA00001936"/>
    </source>
</evidence>
<keyword evidence="7" id="KW-0464">Manganese</keyword>
<dbReference type="RefSeq" id="WP_272089084.1">
    <property type="nucleotide sequence ID" value="NZ_JAQNDL010000003.1"/>
</dbReference>
<comment type="catalytic activity">
    <reaction evidence="1">
        <text>(2R)-2-phosphoglycerate = (2R)-3-phosphoglycerate</text>
        <dbReference type="Rhea" id="RHEA:15901"/>
        <dbReference type="ChEBI" id="CHEBI:58272"/>
        <dbReference type="ChEBI" id="CHEBI:58289"/>
        <dbReference type="EC" id="5.4.2.12"/>
    </reaction>
</comment>
<evidence type="ECO:0000256" key="4">
    <source>
        <dbReference type="ARBA" id="ARBA00008819"/>
    </source>
</evidence>
<evidence type="ECO:0000259" key="10">
    <source>
        <dbReference type="Pfam" id="PF01676"/>
    </source>
</evidence>
<keyword evidence="8 12" id="KW-0413">Isomerase</keyword>
<evidence type="ECO:0000256" key="9">
    <source>
        <dbReference type="NCBIfam" id="TIGR01307"/>
    </source>
</evidence>
<dbReference type="PIRSF" id="PIRSF001492">
    <property type="entry name" value="IPGAM"/>
    <property type="match status" value="1"/>
</dbReference>
<keyword evidence="6" id="KW-0324">Glycolysis</keyword>
<dbReference type="Pfam" id="PF06415">
    <property type="entry name" value="iPGM_N"/>
    <property type="match status" value="1"/>
</dbReference>
<keyword evidence="5" id="KW-0479">Metal-binding</keyword>
<dbReference type="SUPFAM" id="SSF64158">
    <property type="entry name" value="2,3-Bisphosphoglycerate-independent phosphoglycerate mutase, substrate-binding domain"/>
    <property type="match status" value="1"/>
</dbReference>
<dbReference type="PANTHER" id="PTHR31637:SF0">
    <property type="entry name" value="2,3-BISPHOSPHOGLYCERATE-INDEPENDENT PHOSPHOGLYCERATE MUTASE"/>
    <property type="match status" value="1"/>
</dbReference>
<accession>A0ABT5E597</accession>
<dbReference type="Pfam" id="PF01676">
    <property type="entry name" value="Metalloenzyme"/>
    <property type="match status" value="1"/>
</dbReference>
<dbReference type="InterPro" id="IPR017850">
    <property type="entry name" value="Alkaline_phosphatase_core_sf"/>
</dbReference>
<protein>
    <recommendedName>
        <fullName evidence="9">2,3-bisphosphoglycerate-independent phosphoglycerate mutase</fullName>
        <ecNumber evidence="9">5.4.2.12</ecNumber>
    </recommendedName>
</protein>
<dbReference type="InterPro" id="IPR006124">
    <property type="entry name" value="Metalloenzyme"/>
</dbReference>
<evidence type="ECO:0000256" key="5">
    <source>
        <dbReference type="ARBA" id="ARBA00022723"/>
    </source>
</evidence>
<organism evidence="12 13">
    <name type="scientific">Nannocystis bainbridge</name>
    <dbReference type="NCBI Taxonomy" id="2995303"/>
    <lineage>
        <taxon>Bacteria</taxon>
        <taxon>Pseudomonadati</taxon>
        <taxon>Myxococcota</taxon>
        <taxon>Polyangia</taxon>
        <taxon>Nannocystales</taxon>
        <taxon>Nannocystaceae</taxon>
        <taxon>Nannocystis</taxon>
    </lineage>
</organism>
<dbReference type="EMBL" id="JAQNDL010000003">
    <property type="protein sequence ID" value="MDC0720575.1"/>
    <property type="molecule type" value="Genomic_DNA"/>
</dbReference>
<evidence type="ECO:0000256" key="8">
    <source>
        <dbReference type="ARBA" id="ARBA00023235"/>
    </source>
</evidence>
<dbReference type="Proteomes" id="UP001221686">
    <property type="component" value="Unassembled WGS sequence"/>
</dbReference>
<sequence>MSMRLLPHPTRRAPEGPVVCVVLDGVGIGRGDFGDAVAQARTPTLDRLRGLPSFTSLLAHGTAVGMPSDADMGNSEVGHNALGAGRILDQGAKLVTEAIRSGAIYGAEWRRCVDTVKASGEPLHFIGLLSDGNVHSHIGHLIAMLERAAIEGVAKVRVHALLDGRDVPARSALPFIDKLEAVLVRLSQDGRDYRIASGGGRMVVTMDRYEADWRIVERGWDAHVRGLGRRFGSAREAVEILYKETGLDDQNLPAFVIADEVGPVGPIRDGAAVILFNFRGDRALELTRAFEEEYFDKFARGPKLRVEFAGMTQYDGDLRLPSRFLVAPPAISGTMGELLAGAGVTQLAISETHKFGHVTYFWNGNRSEPFDPQRERYIEVPSDGPPLEHRPWMRAAEITDRLIAELDAYKPGFVRVNYANCDMIGHTGDLAATILAVESVDLCLGRLIEAVRVRKGITVVTADHGNADQMFDLRTDGAYQVRTSHSLNRVPLVIADSRMHGGGPELAPPPSAGLSNVASTCLELLGFSPPESYRASLLAR</sequence>
<evidence type="ECO:0000256" key="6">
    <source>
        <dbReference type="ARBA" id="ARBA00023152"/>
    </source>
</evidence>
<dbReference type="EC" id="5.4.2.12" evidence="9"/>
<keyword evidence="13" id="KW-1185">Reference proteome</keyword>
<reference evidence="12 13" key="1">
    <citation type="submission" date="2022-11" db="EMBL/GenBank/DDBJ databases">
        <title>Minimal conservation of predation-associated metabolite biosynthetic gene clusters underscores biosynthetic potential of Myxococcota including descriptions for ten novel species: Archangium lansinium sp. nov., Myxococcus landrumus sp. nov., Nannocystis bai.</title>
        <authorList>
            <person name="Ahearne A."/>
            <person name="Stevens C."/>
            <person name="Dowd S."/>
        </authorList>
    </citation>
    <scope>NUCLEOTIDE SEQUENCE [LARGE SCALE GENOMIC DNA]</scope>
    <source>
        <strain evidence="12 13">BB15-2</strain>
    </source>
</reference>
<dbReference type="Gene3D" id="3.40.1450.10">
    <property type="entry name" value="BPG-independent phosphoglycerate mutase, domain B"/>
    <property type="match status" value="1"/>
</dbReference>
<comment type="caution">
    <text evidence="12">The sequence shown here is derived from an EMBL/GenBank/DDBJ whole genome shotgun (WGS) entry which is preliminary data.</text>
</comment>
<name>A0ABT5E597_9BACT</name>
<feature type="domain" description="Metalloenzyme" evidence="10">
    <location>
        <begin position="17"/>
        <end position="528"/>
    </location>
</feature>
<comment type="cofactor">
    <cofactor evidence="2">
        <name>Mn(2+)</name>
        <dbReference type="ChEBI" id="CHEBI:29035"/>
    </cofactor>
</comment>
<gene>
    <name evidence="12" type="primary">gpmI</name>
    <name evidence="12" type="ORF">POL25_26970</name>
</gene>
<dbReference type="CDD" id="cd16010">
    <property type="entry name" value="iPGM"/>
    <property type="match status" value="1"/>
</dbReference>
<dbReference type="InterPro" id="IPR011258">
    <property type="entry name" value="BPG-indep_PGM_N"/>
</dbReference>
<evidence type="ECO:0000256" key="1">
    <source>
        <dbReference type="ARBA" id="ARBA00000370"/>
    </source>
</evidence>
<evidence type="ECO:0000259" key="11">
    <source>
        <dbReference type="Pfam" id="PF06415"/>
    </source>
</evidence>
<dbReference type="GO" id="GO:0004619">
    <property type="term" value="F:phosphoglycerate mutase activity"/>
    <property type="evidence" value="ECO:0007669"/>
    <property type="project" value="UniProtKB-EC"/>
</dbReference>
<proteinExistence type="inferred from homology"/>
<dbReference type="InterPro" id="IPR005995">
    <property type="entry name" value="Pgm_bpd_ind"/>
</dbReference>
<dbReference type="NCBIfam" id="TIGR01307">
    <property type="entry name" value="pgm_bpd_ind"/>
    <property type="match status" value="1"/>
</dbReference>